<gene>
    <name evidence="2" type="ORF">AFUS01_LOCUS39238</name>
</gene>
<dbReference type="InterPro" id="IPR000073">
    <property type="entry name" value="AB_hydrolase_1"/>
</dbReference>
<dbReference type="OrthoDB" id="19657at2759"/>
<dbReference type="PANTHER" id="PTHR46331:SF2">
    <property type="entry name" value="VALACYCLOVIR HYDROLASE"/>
    <property type="match status" value="1"/>
</dbReference>
<dbReference type="Pfam" id="PF00561">
    <property type="entry name" value="Abhydrolase_1"/>
    <property type="match status" value="1"/>
</dbReference>
<keyword evidence="3" id="KW-1185">Reference proteome</keyword>
<dbReference type="PANTHER" id="PTHR46331">
    <property type="entry name" value="VALACYCLOVIR HYDROLASE"/>
    <property type="match status" value="1"/>
</dbReference>
<evidence type="ECO:0000259" key="1">
    <source>
        <dbReference type="Pfam" id="PF00561"/>
    </source>
</evidence>
<evidence type="ECO:0000313" key="3">
    <source>
        <dbReference type="Proteomes" id="UP000708208"/>
    </source>
</evidence>
<proteinExistence type="predicted"/>
<reference evidence="2" key="1">
    <citation type="submission" date="2021-06" db="EMBL/GenBank/DDBJ databases">
        <authorList>
            <person name="Hodson N. C."/>
            <person name="Mongue J. A."/>
            <person name="Jaron S. K."/>
        </authorList>
    </citation>
    <scope>NUCLEOTIDE SEQUENCE</scope>
</reference>
<organism evidence="2 3">
    <name type="scientific">Allacma fusca</name>
    <dbReference type="NCBI Taxonomy" id="39272"/>
    <lineage>
        <taxon>Eukaryota</taxon>
        <taxon>Metazoa</taxon>
        <taxon>Ecdysozoa</taxon>
        <taxon>Arthropoda</taxon>
        <taxon>Hexapoda</taxon>
        <taxon>Collembola</taxon>
        <taxon>Symphypleona</taxon>
        <taxon>Sminthuridae</taxon>
        <taxon>Allacma</taxon>
    </lineage>
</organism>
<sequence>MPKIWLDRSQVHYETVGEGPNVILCLPGYLGTVELDFKKIFDAVDKTKFKLVSWDPPGYGFSRPPDRDFTKGYLQRDADLVAELMQKLGFERYSVFGWSQGGQTGTLLAATYPSRVISLSTLCSGTKFDPKSTRFYKAVSLIDSWPPEKLKSQLKYCKKHYLEQMTNDMWIYSLEAERTALDETKAACQKLTCPVLVMHAQNDPNYPVQCAHVLHGRIKNSKIHIFPEGGHDVHLTHTDEFMAAWTAFVLEHGVQ</sequence>
<accession>A0A8J2LBV3</accession>
<protein>
    <recommendedName>
        <fullName evidence="1">AB hydrolase-1 domain-containing protein</fullName>
    </recommendedName>
</protein>
<dbReference type="GO" id="GO:0017171">
    <property type="term" value="F:serine hydrolase activity"/>
    <property type="evidence" value="ECO:0007669"/>
    <property type="project" value="TreeGrafter"/>
</dbReference>
<name>A0A8J2LBV3_9HEXA</name>
<dbReference type="Proteomes" id="UP000708208">
    <property type="component" value="Unassembled WGS sequence"/>
</dbReference>
<dbReference type="EMBL" id="CAJVCH010551217">
    <property type="protein sequence ID" value="CAG7829372.1"/>
    <property type="molecule type" value="Genomic_DNA"/>
</dbReference>
<feature type="domain" description="AB hydrolase-1" evidence="1">
    <location>
        <begin position="21"/>
        <end position="128"/>
    </location>
</feature>
<comment type="caution">
    <text evidence="2">The sequence shown here is derived from an EMBL/GenBank/DDBJ whole genome shotgun (WGS) entry which is preliminary data.</text>
</comment>
<evidence type="ECO:0000313" key="2">
    <source>
        <dbReference type="EMBL" id="CAG7829372.1"/>
    </source>
</evidence>
<dbReference type="AlphaFoldDB" id="A0A8J2LBV3"/>